<dbReference type="SUPFAM" id="SSF53098">
    <property type="entry name" value="Ribonuclease H-like"/>
    <property type="match status" value="1"/>
</dbReference>
<name>A0A6N6RLK0_9FLAO</name>
<dbReference type="Gene3D" id="3.40.1440.10">
    <property type="entry name" value="GIY-YIG endonuclease"/>
    <property type="match status" value="1"/>
</dbReference>
<dbReference type="InterPro" id="IPR012337">
    <property type="entry name" value="RNaseH-like_sf"/>
</dbReference>
<dbReference type="PANTHER" id="PTHR30231">
    <property type="entry name" value="DNA POLYMERASE III SUBUNIT EPSILON"/>
    <property type="match status" value="1"/>
</dbReference>
<evidence type="ECO:0000256" key="1">
    <source>
        <dbReference type="ARBA" id="ARBA00025483"/>
    </source>
</evidence>
<dbReference type="GO" id="GO:0006289">
    <property type="term" value="P:nucleotide-excision repair"/>
    <property type="evidence" value="ECO:0007669"/>
    <property type="project" value="InterPro"/>
</dbReference>
<organism evidence="4 5">
    <name type="scientific">Phaeocystidibacter luteus</name>
    <dbReference type="NCBI Taxonomy" id="911197"/>
    <lineage>
        <taxon>Bacteria</taxon>
        <taxon>Pseudomonadati</taxon>
        <taxon>Bacteroidota</taxon>
        <taxon>Flavobacteriia</taxon>
        <taxon>Flavobacteriales</taxon>
        <taxon>Phaeocystidibacteraceae</taxon>
        <taxon>Phaeocystidibacter</taxon>
    </lineage>
</organism>
<dbReference type="EMBL" id="WBVO01000001">
    <property type="protein sequence ID" value="KAB2814448.1"/>
    <property type="molecule type" value="Genomic_DNA"/>
</dbReference>
<dbReference type="PANTHER" id="PTHR30231:SF41">
    <property type="entry name" value="DNA POLYMERASE III SUBUNIT EPSILON"/>
    <property type="match status" value="1"/>
</dbReference>
<gene>
    <name evidence="4" type="ORF">F8C67_01555</name>
</gene>
<dbReference type="SMART" id="SM00479">
    <property type="entry name" value="EXOIII"/>
    <property type="match status" value="1"/>
</dbReference>
<comment type="subunit">
    <text evidence="2">DNA polymerase III contains a core (composed of alpha, epsilon and theta chains) that associates with a tau subunit. This core dimerizes to form the POLIII' complex. PolIII' associates with the gamma complex (composed of gamma, delta, delta', psi and chi chains) and with the beta chain to form the complete DNA polymerase III complex.</text>
</comment>
<dbReference type="InterPro" id="IPR047296">
    <property type="entry name" value="GIY-YIG_UvrC_Cho"/>
</dbReference>
<dbReference type="CDD" id="cd06127">
    <property type="entry name" value="DEDDh"/>
    <property type="match status" value="1"/>
</dbReference>
<dbReference type="PROSITE" id="PS50164">
    <property type="entry name" value="GIY_YIG"/>
    <property type="match status" value="1"/>
</dbReference>
<dbReference type="InterPro" id="IPR013520">
    <property type="entry name" value="Ribonucl_H"/>
</dbReference>
<reference evidence="4 5" key="1">
    <citation type="submission" date="2019-09" db="EMBL/GenBank/DDBJ databases">
        <title>Genomes of family Cryomorphaceae.</title>
        <authorList>
            <person name="Bowman J.P."/>
        </authorList>
    </citation>
    <scope>NUCLEOTIDE SEQUENCE [LARGE SCALE GENOMIC DNA]</scope>
    <source>
        <strain evidence="4 5">LMG 25704</strain>
    </source>
</reference>
<dbReference type="Gene3D" id="3.30.420.10">
    <property type="entry name" value="Ribonuclease H-like superfamily/Ribonuclease H"/>
    <property type="match status" value="1"/>
</dbReference>
<dbReference type="Proteomes" id="UP000468650">
    <property type="component" value="Unassembled WGS sequence"/>
</dbReference>
<dbReference type="GO" id="GO:0003677">
    <property type="term" value="F:DNA binding"/>
    <property type="evidence" value="ECO:0007669"/>
    <property type="project" value="InterPro"/>
</dbReference>
<dbReference type="GO" id="GO:0045004">
    <property type="term" value="P:DNA replication proofreading"/>
    <property type="evidence" value="ECO:0007669"/>
    <property type="project" value="TreeGrafter"/>
</dbReference>
<dbReference type="GO" id="GO:0003887">
    <property type="term" value="F:DNA-directed DNA polymerase activity"/>
    <property type="evidence" value="ECO:0007669"/>
    <property type="project" value="InterPro"/>
</dbReference>
<dbReference type="NCBIfam" id="TIGR00573">
    <property type="entry name" value="dnaq"/>
    <property type="match status" value="1"/>
</dbReference>
<keyword evidence="5" id="KW-1185">Reference proteome</keyword>
<dbReference type="FunFam" id="3.30.420.10:FF:000045">
    <property type="entry name" value="3'-5' exonuclease DinG"/>
    <property type="match status" value="1"/>
</dbReference>
<comment type="caution">
    <text evidence="4">The sequence shown here is derived from an EMBL/GenBank/DDBJ whole genome shotgun (WGS) entry which is preliminary data.</text>
</comment>
<dbReference type="AlphaFoldDB" id="A0A6N6RLK0"/>
<dbReference type="SMART" id="SM00465">
    <property type="entry name" value="GIYc"/>
    <property type="match status" value="1"/>
</dbReference>
<evidence type="ECO:0000313" key="4">
    <source>
        <dbReference type="EMBL" id="KAB2814448.1"/>
    </source>
</evidence>
<accession>A0A6N6RLK0</accession>
<evidence type="ECO:0000256" key="2">
    <source>
        <dbReference type="ARBA" id="ARBA00026073"/>
    </source>
</evidence>
<dbReference type="InterPro" id="IPR000305">
    <property type="entry name" value="GIY-YIG_endonuc"/>
</dbReference>
<dbReference type="Pfam" id="PF01541">
    <property type="entry name" value="GIY-YIG"/>
    <property type="match status" value="1"/>
</dbReference>
<dbReference type="Pfam" id="PF00929">
    <property type="entry name" value="RNase_T"/>
    <property type="match status" value="1"/>
</dbReference>
<dbReference type="CDD" id="cd10434">
    <property type="entry name" value="GIY-YIG_UvrC_Cho"/>
    <property type="match status" value="1"/>
</dbReference>
<dbReference type="InterPro" id="IPR006054">
    <property type="entry name" value="DnaQ"/>
</dbReference>
<dbReference type="GO" id="GO:0005829">
    <property type="term" value="C:cytosol"/>
    <property type="evidence" value="ECO:0007669"/>
    <property type="project" value="TreeGrafter"/>
</dbReference>
<evidence type="ECO:0000313" key="5">
    <source>
        <dbReference type="Proteomes" id="UP000468650"/>
    </source>
</evidence>
<dbReference type="RefSeq" id="WP_151666028.1">
    <property type="nucleotide sequence ID" value="NZ_WBVO01000001.1"/>
</dbReference>
<proteinExistence type="predicted"/>
<protein>
    <submittedName>
        <fullName evidence="4">DNA polymerase III subunit epsilon</fullName>
    </submittedName>
</protein>
<dbReference type="GO" id="GO:0008408">
    <property type="term" value="F:3'-5' exonuclease activity"/>
    <property type="evidence" value="ECO:0007669"/>
    <property type="project" value="TreeGrafter"/>
</dbReference>
<dbReference type="OrthoDB" id="9803913at2"/>
<dbReference type="SUPFAM" id="SSF82771">
    <property type="entry name" value="GIY-YIG endonuclease"/>
    <property type="match status" value="1"/>
</dbReference>
<evidence type="ECO:0000259" key="3">
    <source>
        <dbReference type="PROSITE" id="PS50164"/>
    </source>
</evidence>
<comment type="function">
    <text evidence="1">DNA polymerase III is a complex, multichain enzyme responsible for most of the replicative synthesis in bacteria. The epsilon subunit contain the editing function and is a proofreading 3'-5' exonuclease.</text>
</comment>
<feature type="domain" description="GIY-YIG" evidence="3">
    <location>
        <begin position="195"/>
        <end position="273"/>
    </location>
</feature>
<dbReference type="InterPro" id="IPR036397">
    <property type="entry name" value="RNaseH_sf"/>
</dbReference>
<dbReference type="InterPro" id="IPR035901">
    <property type="entry name" value="GIY-YIG_endonuc_sf"/>
</dbReference>
<sequence>MFAVVDVETTGGYADKHRVIEVGIAISDGERIVERYNQLINPERSIPRHITQLTNIRPEDVQDAPTFKEVASQIYDLLQGNVFVAHNVNFDYSFIKRELDEAGYTWQAKKLCTVKLTRAIVPGLKRYSLGNLAEHFDIVNPSPHRALADAETAADILHRLFEIDKDAIDRTLNQRNGVSQLPMNLDPEVFHNLPETPGVYYMKDEAGNNLYIGKAINIKQRISQHFTGTSGSKRRQRWIREIFNIETVETGSEALALLHEDHEIRHYWPPYNAAQKHPVAKWGVVSYKDRKDTYRFAVQRAEKRVDVLAHFYSYTSAQQYLAEAVKEYKLDPRLSGLGWEGDVSREDHQSNAAKWLSEVSSESISAVLIYPGPTHNEIGFVHIEEGRYAGIGTALKGATTEDMLEKKWHAHESPTAQQILGSLLRSEDVDIQSI</sequence>